<feature type="domain" description="RNA polymerase sigma factor 70 region 4 type 2" evidence="6">
    <location>
        <begin position="103"/>
        <end position="149"/>
    </location>
</feature>
<dbReference type="RefSeq" id="WP_160719548.1">
    <property type="nucleotide sequence ID" value="NZ_SUMG01000004.1"/>
</dbReference>
<keyword evidence="3" id="KW-0731">Sigma factor</keyword>
<dbReference type="PANTHER" id="PTHR43133">
    <property type="entry name" value="RNA POLYMERASE ECF-TYPE SIGMA FACTO"/>
    <property type="match status" value="1"/>
</dbReference>
<dbReference type="InterPro" id="IPR013324">
    <property type="entry name" value="RNA_pol_sigma_r3/r4-like"/>
</dbReference>
<dbReference type="InterPro" id="IPR036388">
    <property type="entry name" value="WH-like_DNA-bd_sf"/>
</dbReference>
<dbReference type="InterPro" id="IPR007627">
    <property type="entry name" value="RNA_pol_sigma70_r2"/>
</dbReference>
<name>A0AA43XJ40_9CLOT</name>
<evidence type="ECO:0000259" key="5">
    <source>
        <dbReference type="Pfam" id="PF04542"/>
    </source>
</evidence>
<keyword evidence="2" id="KW-0805">Transcription regulation</keyword>
<comment type="similarity">
    <text evidence="1">Belongs to the sigma-70 factor family. ECF subfamily.</text>
</comment>
<dbReference type="GO" id="GO:0016987">
    <property type="term" value="F:sigma factor activity"/>
    <property type="evidence" value="ECO:0007669"/>
    <property type="project" value="UniProtKB-KW"/>
</dbReference>
<feature type="domain" description="RNA polymerase sigma-70 region 2" evidence="5">
    <location>
        <begin position="9"/>
        <end position="72"/>
    </location>
</feature>
<dbReference type="GO" id="GO:0003677">
    <property type="term" value="F:DNA binding"/>
    <property type="evidence" value="ECO:0007669"/>
    <property type="project" value="InterPro"/>
</dbReference>
<dbReference type="Pfam" id="PF08281">
    <property type="entry name" value="Sigma70_r4_2"/>
    <property type="match status" value="1"/>
</dbReference>
<dbReference type="InterPro" id="IPR013249">
    <property type="entry name" value="RNA_pol_sigma70_r4_t2"/>
</dbReference>
<evidence type="ECO:0000256" key="4">
    <source>
        <dbReference type="ARBA" id="ARBA00023163"/>
    </source>
</evidence>
<dbReference type="InterPro" id="IPR039425">
    <property type="entry name" value="RNA_pol_sigma-70-like"/>
</dbReference>
<proteinExistence type="inferred from homology"/>
<dbReference type="PANTHER" id="PTHR43133:SF51">
    <property type="entry name" value="RNA POLYMERASE SIGMA FACTOR"/>
    <property type="match status" value="1"/>
</dbReference>
<dbReference type="InterPro" id="IPR014284">
    <property type="entry name" value="RNA_pol_sigma-70_dom"/>
</dbReference>
<dbReference type="EMBL" id="SUMG01000004">
    <property type="protein sequence ID" value="NBG87758.1"/>
    <property type="molecule type" value="Genomic_DNA"/>
</dbReference>
<dbReference type="CDD" id="cd06171">
    <property type="entry name" value="Sigma70_r4"/>
    <property type="match status" value="1"/>
</dbReference>
<organism evidence="7 8">
    <name type="scientific">Isachenkonia alkalipeptolytica</name>
    <dbReference type="NCBI Taxonomy" id="2565777"/>
    <lineage>
        <taxon>Bacteria</taxon>
        <taxon>Bacillati</taxon>
        <taxon>Bacillota</taxon>
        <taxon>Clostridia</taxon>
        <taxon>Eubacteriales</taxon>
        <taxon>Clostridiaceae</taxon>
        <taxon>Isachenkonia</taxon>
    </lineage>
</organism>
<dbReference type="NCBIfam" id="TIGR02937">
    <property type="entry name" value="sigma70-ECF"/>
    <property type="match status" value="1"/>
</dbReference>
<evidence type="ECO:0000313" key="7">
    <source>
        <dbReference type="EMBL" id="NBG87758.1"/>
    </source>
</evidence>
<dbReference type="Proteomes" id="UP000449710">
    <property type="component" value="Unassembled WGS sequence"/>
</dbReference>
<dbReference type="GO" id="GO:0006352">
    <property type="term" value="P:DNA-templated transcription initiation"/>
    <property type="evidence" value="ECO:0007669"/>
    <property type="project" value="InterPro"/>
</dbReference>
<dbReference type="AlphaFoldDB" id="A0AA43XJ40"/>
<evidence type="ECO:0000259" key="6">
    <source>
        <dbReference type="Pfam" id="PF08281"/>
    </source>
</evidence>
<sequence>MAKEEFEEIYRRNADPVFRVCYMFMKNSSEAEDALQETFLKAMEKAPPFNGESHEKGWFIVTASNICKNKLKYWFRKKRTGDDDRLEQVKHRDHYEFEVFDEILALPEKYKTPIYLYYYEGYSSVEIAKLLMTKEPTVRSQLARGREMLKKTLGGEENEK</sequence>
<gene>
    <name evidence="7" type="ORF">ISALK_04525</name>
</gene>
<keyword evidence="4" id="KW-0804">Transcription</keyword>
<dbReference type="Gene3D" id="1.10.1740.10">
    <property type="match status" value="1"/>
</dbReference>
<dbReference type="Pfam" id="PF04542">
    <property type="entry name" value="Sigma70_r2"/>
    <property type="match status" value="1"/>
</dbReference>
<evidence type="ECO:0000256" key="2">
    <source>
        <dbReference type="ARBA" id="ARBA00023015"/>
    </source>
</evidence>
<dbReference type="SUPFAM" id="SSF88946">
    <property type="entry name" value="Sigma2 domain of RNA polymerase sigma factors"/>
    <property type="match status" value="1"/>
</dbReference>
<reference evidence="7 8" key="1">
    <citation type="submission" date="2019-04" db="EMBL/GenBank/DDBJ databases">
        <title>Isachenkonia alkalipeptolytica gen. nov. sp. nov. a new anaerobic, alkiliphilic organothrophic bacterium capable to reduce synthesized ferrihydrite isolated from a soda lake.</title>
        <authorList>
            <person name="Toshchakov S.V."/>
            <person name="Zavarzina D.G."/>
            <person name="Zhilina T.N."/>
            <person name="Kostrikina N.A."/>
            <person name="Kublanov I.V."/>
        </authorList>
    </citation>
    <scope>NUCLEOTIDE SEQUENCE [LARGE SCALE GENOMIC DNA]</scope>
    <source>
        <strain evidence="7 8">Z-1701</strain>
    </source>
</reference>
<accession>A0AA43XJ40</accession>
<comment type="caution">
    <text evidence="7">The sequence shown here is derived from an EMBL/GenBank/DDBJ whole genome shotgun (WGS) entry which is preliminary data.</text>
</comment>
<dbReference type="Gene3D" id="1.10.10.10">
    <property type="entry name" value="Winged helix-like DNA-binding domain superfamily/Winged helix DNA-binding domain"/>
    <property type="match status" value="1"/>
</dbReference>
<evidence type="ECO:0000313" key="8">
    <source>
        <dbReference type="Proteomes" id="UP000449710"/>
    </source>
</evidence>
<evidence type="ECO:0000256" key="3">
    <source>
        <dbReference type="ARBA" id="ARBA00023082"/>
    </source>
</evidence>
<dbReference type="SUPFAM" id="SSF88659">
    <property type="entry name" value="Sigma3 and sigma4 domains of RNA polymerase sigma factors"/>
    <property type="match status" value="1"/>
</dbReference>
<evidence type="ECO:0000256" key="1">
    <source>
        <dbReference type="ARBA" id="ARBA00010641"/>
    </source>
</evidence>
<protein>
    <submittedName>
        <fullName evidence="7">Sigma-70 family RNA polymerase sigma factor</fullName>
    </submittedName>
</protein>
<keyword evidence="8" id="KW-1185">Reference proteome</keyword>
<dbReference type="InterPro" id="IPR013325">
    <property type="entry name" value="RNA_pol_sigma_r2"/>
</dbReference>